<reference evidence="2" key="2">
    <citation type="submission" date="2021-09" db="EMBL/GenBank/DDBJ databases">
        <authorList>
            <person name="Gilroy R."/>
        </authorList>
    </citation>
    <scope>NUCLEOTIDE SEQUENCE</scope>
    <source>
        <strain evidence="2">ChiGjej3B3-7470</strain>
    </source>
</reference>
<dbReference type="PANTHER" id="PTHR36566">
    <property type="entry name" value="NICKEL INSERTION PROTEIN-RELATED"/>
    <property type="match status" value="1"/>
</dbReference>
<feature type="non-terminal residue" evidence="2">
    <location>
        <position position="1"/>
    </location>
</feature>
<accession>A0A921JPZ2</accession>
<reference evidence="2" key="1">
    <citation type="journal article" date="2021" name="PeerJ">
        <title>Extensive microbial diversity within the chicken gut microbiome revealed by metagenomics and culture.</title>
        <authorList>
            <person name="Gilroy R."/>
            <person name="Ravi A."/>
            <person name="Getino M."/>
            <person name="Pursley I."/>
            <person name="Horton D.L."/>
            <person name="Alikhan N.F."/>
            <person name="Baker D."/>
            <person name="Gharbi K."/>
            <person name="Hall N."/>
            <person name="Watson M."/>
            <person name="Adriaenssens E.M."/>
            <person name="Foster-Nyarko E."/>
            <person name="Jarju S."/>
            <person name="Secka A."/>
            <person name="Antonio M."/>
            <person name="Oren A."/>
            <person name="Chaudhuri R.R."/>
            <person name="La Ragione R."/>
            <person name="Hildebrand F."/>
            <person name="Pallen M.J."/>
        </authorList>
    </citation>
    <scope>NUCLEOTIDE SEQUENCE</scope>
    <source>
        <strain evidence="2">ChiGjej3B3-7470</strain>
    </source>
</reference>
<dbReference type="Pfam" id="PF01969">
    <property type="entry name" value="Ni_insertion"/>
    <property type="match status" value="1"/>
</dbReference>
<protein>
    <submittedName>
        <fullName evidence="2">LarC family nickel insertion protein</fullName>
    </submittedName>
</protein>
<sequence length="286" mass="29421">IAEAVRTLGIADASSSVVAVGTGTVRTQHGELTVPPPAVIELAKGWQIEAGGPAEAGELCTPTGMAAIVTLCDEVGPLPTMRVDAVGTGAGSRMRKDRAGVLRVVVGTRATTHDASAAGQPGAPATPSEVHQISANVDDLDPRLWPAVLDRVLDAGAVDAWLTPIVMKKGRPAHTISALAPNDAVGAVADALIAHTSTIGVRVSPPWSRRVLQRTWRTVNVEGHDVRIKISGDGPGSTIQQATAEFSDVEALAQHLQVSQRVALSEAMSAAWQAGLAAGAPWPEGV</sequence>
<evidence type="ECO:0000313" key="3">
    <source>
        <dbReference type="Proteomes" id="UP000712713"/>
    </source>
</evidence>
<dbReference type="AlphaFoldDB" id="A0A921JPZ2"/>
<dbReference type="PANTHER" id="PTHR36566:SF1">
    <property type="entry name" value="PYRIDINIUM-3,5-BISTHIOCARBOXYLIC ACID MONONUCLEOTIDE NICKEL INSERTION PROTEIN"/>
    <property type="match status" value="1"/>
</dbReference>
<comment type="caution">
    <text evidence="2">The sequence shown here is derived from an EMBL/GenBank/DDBJ whole genome shotgun (WGS) entry which is preliminary data.</text>
</comment>
<evidence type="ECO:0000313" key="2">
    <source>
        <dbReference type="EMBL" id="HJE50512.1"/>
    </source>
</evidence>
<name>A0A921JPZ2_9ACTN</name>
<gene>
    <name evidence="2" type="ORF">K8V15_00755</name>
</gene>
<dbReference type="Gene3D" id="3.30.70.1380">
    <property type="entry name" value="Transcriptional regulatory protein pf0864 domain like"/>
    <property type="match status" value="1"/>
</dbReference>
<keyword evidence="1" id="KW-0533">Nickel</keyword>
<organism evidence="2 3">
    <name type="scientific">Tessaracoccus flavescens</name>
    <dbReference type="NCBI Taxonomy" id="399497"/>
    <lineage>
        <taxon>Bacteria</taxon>
        <taxon>Bacillati</taxon>
        <taxon>Actinomycetota</taxon>
        <taxon>Actinomycetes</taxon>
        <taxon>Propionibacteriales</taxon>
        <taxon>Propionibacteriaceae</taxon>
        <taxon>Tessaracoccus</taxon>
    </lineage>
</organism>
<dbReference type="Proteomes" id="UP000712713">
    <property type="component" value="Unassembled WGS sequence"/>
</dbReference>
<proteinExistence type="predicted"/>
<dbReference type="InterPro" id="IPR002822">
    <property type="entry name" value="Ni_insertion"/>
</dbReference>
<evidence type="ECO:0000256" key="1">
    <source>
        <dbReference type="ARBA" id="ARBA00022596"/>
    </source>
</evidence>
<dbReference type="EMBL" id="DYZF01000020">
    <property type="protein sequence ID" value="HJE50512.1"/>
    <property type="molecule type" value="Genomic_DNA"/>
</dbReference>